<dbReference type="InterPro" id="IPR042242">
    <property type="entry name" value="RecO_C"/>
</dbReference>
<dbReference type="InterPro" id="IPR037278">
    <property type="entry name" value="ARFGAP/RecO"/>
</dbReference>
<dbReference type="NCBIfam" id="TIGR00613">
    <property type="entry name" value="reco"/>
    <property type="match status" value="1"/>
</dbReference>
<feature type="domain" description="DNA replication/recombination mediator RecO N-terminal" evidence="8">
    <location>
        <begin position="13"/>
        <end position="79"/>
    </location>
</feature>
<reference evidence="9 10" key="1">
    <citation type="submission" date="2007-06" db="EMBL/GenBank/DDBJ databases">
        <authorList>
            <person name="Shimkets L."/>
            <person name="Ferriera S."/>
            <person name="Johnson J."/>
            <person name="Kravitz S."/>
            <person name="Beeson K."/>
            <person name="Sutton G."/>
            <person name="Rogers Y.-H."/>
            <person name="Friedman R."/>
            <person name="Frazier M."/>
            <person name="Venter J.C."/>
        </authorList>
    </citation>
    <scope>NUCLEOTIDE SEQUENCE [LARGE SCALE GENOMIC DNA]</scope>
    <source>
        <strain evidence="9 10">SIR-1</strain>
    </source>
</reference>
<dbReference type="Gene3D" id="2.40.50.140">
    <property type="entry name" value="Nucleic acid-binding proteins"/>
    <property type="match status" value="1"/>
</dbReference>
<evidence type="ECO:0000256" key="3">
    <source>
        <dbReference type="ARBA" id="ARBA00022763"/>
    </source>
</evidence>
<dbReference type="Pfam" id="PF02565">
    <property type="entry name" value="RecO_C"/>
    <property type="match status" value="1"/>
</dbReference>
<keyword evidence="4 7" id="KW-0233">DNA recombination</keyword>
<proteinExistence type="inferred from homology"/>
<dbReference type="AlphaFoldDB" id="A6G167"/>
<evidence type="ECO:0000256" key="1">
    <source>
        <dbReference type="ARBA" id="ARBA00007452"/>
    </source>
</evidence>
<dbReference type="InterPro" id="IPR003717">
    <property type="entry name" value="RecO"/>
</dbReference>
<evidence type="ECO:0000256" key="2">
    <source>
        <dbReference type="ARBA" id="ARBA00021310"/>
    </source>
</evidence>
<dbReference type="GO" id="GO:0043590">
    <property type="term" value="C:bacterial nucleoid"/>
    <property type="evidence" value="ECO:0007669"/>
    <property type="project" value="TreeGrafter"/>
</dbReference>
<dbReference type="GO" id="GO:0006302">
    <property type="term" value="P:double-strand break repair"/>
    <property type="evidence" value="ECO:0007669"/>
    <property type="project" value="TreeGrafter"/>
</dbReference>
<dbReference type="OrthoDB" id="9780797at2"/>
<comment type="caution">
    <text evidence="9">The sequence shown here is derived from an EMBL/GenBank/DDBJ whole genome shotgun (WGS) entry which is preliminary data.</text>
</comment>
<evidence type="ECO:0000256" key="7">
    <source>
        <dbReference type="HAMAP-Rule" id="MF_00201"/>
    </source>
</evidence>
<dbReference type="SUPFAM" id="SSF50249">
    <property type="entry name" value="Nucleic acid-binding proteins"/>
    <property type="match status" value="1"/>
</dbReference>
<name>A6G167_9BACT</name>
<dbReference type="RefSeq" id="WP_006970466.1">
    <property type="nucleotide sequence ID" value="NZ_ABCS01000011.1"/>
</dbReference>
<comment type="function">
    <text evidence="7">Involved in DNA repair and RecF pathway recombination.</text>
</comment>
<protein>
    <recommendedName>
        <fullName evidence="2 7">DNA repair protein RecO</fullName>
    </recommendedName>
    <alternativeName>
        <fullName evidence="6 7">Recombination protein O</fullName>
    </alternativeName>
</protein>
<evidence type="ECO:0000256" key="4">
    <source>
        <dbReference type="ARBA" id="ARBA00023172"/>
    </source>
</evidence>
<sequence>MGSERSEQGAAVTPAVVLRTRAYREADLVVILLTPTLGKVDAFARAARRSHKRFPGGLPVGGRGEAVLGRGRGSLTPLDRFSPTTEHSRLGRDLEAFAYVNYLCELSDRLLGGSAADPTSFALLCDAIETALDPDARDPGTLRRFELSLLHSLGLLPALASCSVCGDPVLAGRDGVPFSTGRGGALCLAHGRGAGRVDPAVLELAEGLLATSIVGSGGEGAPRYADAEPPIRRSLRDLCSELIQAQLRSPLRSLAFFAQLPRTPPVSE</sequence>
<dbReference type="PANTHER" id="PTHR33991:SF1">
    <property type="entry name" value="DNA REPAIR PROTEIN RECO"/>
    <property type="match status" value="1"/>
</dbReference>
<gene>
    <name evidence="7" type="primary">recO</name>
    <name evidence="9" type="ORF">PPSIR1_11320</name>
</gene>
<evidence type="ECO:0000259" key="8">
    <source>
        <dbReference type="Pfam" id="PF11967"/>
    </source>
</evidence>
<dbReference type="STRING" id="391625.PPSIR1_11320"/>
<dbReference type="SUPFAM" id="SSF57863">
    <property type="entry name" value="ArfGap/RecO-like zinc finger"/>
    <property type="match status" value="1"/>
</dbReference>
<dbReference type="HAMAP" id="MF_00201">
    <property type="entry name" value="RecO"/>
    <property type="match status" value="1"/>
</dbReference>
<dbReference type="GO" id="GO:0006310">
    <property type="term" value="P:DNA recombination"/>
    <property type="evidence" value="ECO:0007669"/>
    <property type="project" value="UniProtKB-UniRule"/>
</dbReference>
<accession>A6G167</accession>
<comment type="similarity">
    <text evidence="1 7">Belongs to the RecO family.</text>
</comment>
<dbReference type="Gene3D" id="1.20.1440.120">
    <property type="entry name" value="Recombination protein O, C-terminal domain"/>
    <property type="match status" value="1"/>
</dbReference>
<dbReference type="EMBL" id="ABCS01000011">
    <property type="protein sequence ID" value="EDM80362.1"/>
    <property type="molecule type" value="Genomic_DNA"/>
</dbReference>
<evidence type="ECO:0000256" key="5">
    <source>
        <dbReference type="ARBA" id="ARBA00023204"/>
    </source>
</evidence>
<evidence type="ECO:0000256" key="6">
    <source>
        <dbReference type="ARBA" id="ARBA00033409"/>
    </source>
</evidence>
<evidence type="ECO:0000313" key="10">
    <source>
        <dbReference type="Proteomes" id="UP000005801"/>
    </source>
</evidence>
<dbReference type="Pfam" id="PF11967">
    <property type="entry name" value="RecO_N"/>
    <property type="match status" value="1"/>
</dbReference>
<evidence type="ECO:0000313" key="9">
    <source>
        <dbReference type="EMBL" id="EDM80362.1"/>
    </source>
</evidence>
<organism evidence="9 10">
    <name type="scientific">Plesiocystis pacifica SIR-1</name>
    <dbReference type="NCBI Taxonomy" id="391625"/>
    <lineage>
        <taxon>Bacteria</taxon>
        <taxon>Pseudomonadati</taxon>
        <taxon>Myxococcota</taxon>
        <taxon>Polyangia</taxon>
        <taxon>Nannocystales</taxon>
        <taxon>Nannocystaceae</taxon>
        <taxon>Plesiocystis</taxon>
    </lineage>
</organism>
<dbReference type="eggNOG" id="COG1381">
    <property type="taxonomic scope" value="Bacteria"/>
</dbReference>
<keyword evidence="10" id="KW-1185">Reference proteome</keyword>
<dbReference type="InterPro" id="IPR022572">
    <property type="entry name" value="DNA_rep/recomb_RecO_N"/>
</dbReference>
<dbReference type="PANTHER" id="PTHR33991">
    <property type="entry name" value="DNA REPAIR PROTEIN RECO"/>
    <property type="match status" value="1"/>
</dbReference>
<dbReference type="Proteomes" id="UP000005801">
    <property type="component" value="Unassembled WGS sequence"/>
</dbReference>
<keyword evidence="3 7" id="KW-0227">DNA damage</keyword>
<keyword evidence="5 7" id="KW-0234">DNA repair</keyword>
<dbReference type="InterPro" id="IPR012340">
    <property type="entry name" value="NA-bd_OB-fold"/>
</dbReference>